<dbReference type="EMBL" id="FOUY01000006">
    <property type="protein sequence ID" value="SFN01215.1"/>
    <property type="molecule type" value="Genomic_DNA"/>
</dbReference>
<dbReference type="Proteomes" id="UP000199614">
    <property type="component" value="Unassembled WGS sequence"/>
</dbReference>
<proteinExistence type="inferred from homology"/>
<name>A0A1I4VJ83_PSUAM</name>
<accession>A0A1I4VJ83</accession>
<dbReference type="PANTHER" id="PTHR47628:SF1">
    <property type="entry name" value="ALIPHATIC AMIDASE EXPRESSION-REGULATING PROTEIN"/>
    <property type="match status" value="1"/>
</dbReference>
<evidence type="ECO:0000256" key="1">
    <source>
        <dbReference type="ARBA" id="ARBA00010062"/>
    </source>
</evidence>
<feature type="domain" description="Leucine-binding protein" evidence="3">
    <location>
        <begin position="9"/>
        <end position="343"/>
    </location>
</feature>
<dbReference type="STRING" id="260086.SAMN05216207_1006106"/>
<gene>
    <name evidence="4" type="ORF">SAMN05216207_1006106</name>
</gene>
<dbReference type="AlphaFoldDB" id="A0A1I4VJ83"/>
<sequence>MAAPTGTLDVAFVVPRSGPAGILGPACEACGDLAAAELNADGGVLGREVRLHPVDGGRSPSEIVTEVTGLLDAGAVDAVSGWHISAVRQALAPAVAERAPYVYAPLYEGGECTPGVFLTGETPETQVLPALRWMAAELGVRTWCVVGNDYVWPRGSARAVRRFARTSPHVRVLDEVFVPLGCESFDPVVERIQRCGAQGVLMFLVGSDAVRFNRAFAASGADRSRVRLSPLMEENMLLATGVGATRELYAAAGYFETLATASSLEFSGRYAARFGVNAPVPGALAESCFEAITLLGRLTERAGSVAPSALLGVAERTGFDGPRGAVSLRGGHLRQNVYLARADGLSFDVLTRLA</sequence>
<protein>
    <submittedName>
        <fullName evidence="4">ABC-type branched-chain amino acid transport system, substrate-binding protein</fullName>
    </submittedName>
</protein>
<reference evidence="4 5" key="1">
    <citation type="submission" date="2016-10" db="EMBL/GenBank/DDBJ databases">
        <authorList>
            <person name="de Groot N.N."/>
        </authorList>
    </citation>
    <scope>NUCLEOTIDE SEQUENCE [LARGE SCALE GENOMIC DNA]</scope>
    <source>
        <strain evidence="4 5">CGMCC 4.1877</strain>
    </source>
</reference>
<keyword evidence="5" id="KW-1185">Reference proteome</keyword>
<evidence type="ECO:0000313" key="5">
    <source>
        <dbReference type="Proteomes" id="UP000199614"/>
    </source>
</evidence>
<dbReference type="Pfam" id="PF13458">
    <property type="entry name" value="Peripla_BP_6"/>
    <property type="match status" value="1"/>
</dbReference>
<dbReference type="Gene3D" id="3.40.50.2300">
    <property type="match status" value="2"/>
</dbReference>
<keyword evidence="2" id="KW-0732">Signal</keyword>
<dbReference type="SUPFAM" id="SSF53822">
    <property type="entry name" value="Periplasmic binding protein-like I"/>
    <property type="match status" value="1"/>
</dbReference>
<dbReference type="InterPro" id="IPR028082">
    <property type="entry name" value="Peripla_BP_I"/>
</dbReference>
<comment type="similarity">
    <text evidence="1">Belongs to the leucine-binding protein family.</text>
</comment>
<evidence type="ECO:0000256" key="2">
    <source>
        <dbReference type="ARBA" id="ARBA00022729"/>
    </source>
</evidence>
<dbReference type="PANTHER" id="PTHR47628">
    <property type="match status" value="1"/>
</dbReference>
<evidence type="ECO:0000313" key="4">
    <source>
        <dbReference type="EMBL" id="SFN01215.1"/>
    </source>
</evidence>
<evidence type="ECO:0000259" key="3">
    <source>
        <dbReference type="Pfam" id="PF13458"/>
    </source>
</evidence>
<dbReference type="InterPro" id="IPR028081">
    <property type="entry name" value="Leu-bd"/>
</dbReference>
<organism evidence="4 5">
    <name type="scientific">Pseudonocardia ammonioxydans</name>
    <dbReference type="NCBI Taxonomy" id="260086"/>
    <lineage>
        <taxon>Bacteria</taxon>
        <taxon>Bacillati</taxon>
        <taxon>Actinomycetota</taxon>
        <taxon>Actinomycetes</taxon>
        <taxon>Pseudonocardiales</taxon>
        <taxon>Pseudonocardiaceae</taxon>
        <taxon>Pseudonocardia</taxon>
    </lineage>
</organism>
<dbReference type="CDD" id="cd06358">
    <property type="entry name" value="PBP1_NHase"/>
    <property type="match status" value="1"/>
</dbReference>